<evidence type="ECO:0000259" key="2">
    <source>
        <dbReference type="SMART" id="SM00539"/>
    </source>
</evidence>
<accession>A0A8J6UJ26</accession>
<dbReference type="Pfam" id="PF06119">
    <property type="entry name" value="NIDO"/>
    <property type="match status" value="1"/>
</dbReference>
<dbReference type="PANTHER" id="PTHR13802">
    <property type="entry name" value="MUCIN 4-RELATED"/>
    <property type="match status" value="1"/>
</dbReference>
<evidence type="ECO:0000313" key="4">
    <source>
        <dbReference type="Proteomes" id="UP000638014"/>
    </source>
</evidence>
<name>A0A8J6UJ26_9GAMM</name>
<reference evidence="3" key="1">
    <citation type="submission" date="2020-09" db="EMBL/GenBank/DDBJ databases">
        <title>A novel bacterium of genus Neiella, isolated from South China Sea.</title>
        <authorList>
            <person name="Huang H."/>
            <person name="Mo K."/>
            <person name="Hu Y."/>
        </authorList>
    </citation>
    <scope>NUCLEOTIDE SEQUENCE</scope>
    <source>
        <strain evidence="3">HB171785</strain>
    </source>
</reference>
<keyword evidence="1" id="KW-0732">Signal</keyword>
<protein>
    <submittedName>
        <fullName evidence="3">Nidogen</fullName>
    </submittedName>
</protein>
<sequence length="412" mass="44201">MNKKHLAMLASVAITLPTFSSASVMLDGLGGPTGYGESAFSAGNERNDDGSSGSHQLPFEINYFGTTYSEFIVNNNGNITFNGGVSTWTPQPFPVASQPMIAPYWADVDTRCDTCGGVYVAGDQAQGIVTVTWDKVGYYDQHSDLTNSFQLVLIDRSDTGNGNFDVEFRYDNLSWTTGDASGGVGGFGDPTDEFATPAQAGYDAGDGINYFALPGSFTEDVIDLATTSNTGEDGVWRFAIREGELPGATPENPLMPVTEGGNWEFDFNVQENETIFIDPDVAIGYDYVVDSGPNFRSVTLPAGFDDDIFQVIFDGQMATVNAGQEFFFGADGVSEFRVTGIDIANMIDPSDTNAFVTGLSFVSSGDVSMRQIPITQYVPGPSPVPEPAPLLLVLPFVLVMWLRKQKLSLSAA</sequence>
<dbReference type="InterPro" id="IPR003886">
    <property type="entry name" value="NIDO_dom"/>
</dbReference>
<dbReference type="AlphaFoldDB" id="A0A8J6UJ26"/>
<dbReference type="RefSeq" id="WP_191144878.1">
    <property type="nucleotide sequence ID" value="NZ_JACXAF010000012.1"/>
</dbReference>
<proteinExistence type="predicted"/>
<dbReference type="PANTHER" id="PTHR13802:SF59">
    <property type="entry name" value="SUSHI DOMAIN-CONTAINING PROTEIN 2"/>
    <property type="match status" value="1"/>
</dbReference>
<feature type="domain" description="NIDO" evidence="2">
    <location>
        <begin position="103"/>
        <end position="245"/>
    </location>
</feature>
<gene>
    <name evidence="3" type="ORF">IC617_10100</name>
</gene>
<dbReference type="SMART" id="SM00539">
    <property type="entry name" value="NIDO"/>
    <property type="match status" value="1"/>
</dbReference>
<comment type="caution">
    <text evidence="3">The sequence shown here is derived from an EMBL/GenBank/DDBJ whole genome shotgun (WGS) entry which is preliminary data.</text>
</comment>
<dbReference type="EMBL" id="JACXAF010000012">
    <property type="protein sequence ID" value="MBD1389778.1"/>
    <property type="molecule type" value="Genomic_DNA"/>
</dbReference>
<keyword evidence="4" id="KW-1185">Reference proteome</keyword>
<evidence type="ECO:0000256" key="1">
    <source>
        <dbReference type="SAM" id="SignalP"/>
    </source>
</evidence>
<dbReference type="GO" id="GO:0007160">
    <property type="term" value="P:cell-matrix adhesion"/>
    <property type="evidence" value="ECO:0007669"/>
    <property type="project" value="InterPro"/>
</dbReference>
<organism evidence="3 4">
    <name type="scientific">Neiella litorisoli</name>
    <dbReference type="NCBI Taxonomy" id="2771431"/>
    <lineage>
        <taxon>Bacteria</taxon>
        <taxon>Pseudomonadati</taxon>
        <taxon>Pseudomonadota</taxon>
        <taxon>Gammaproteobacteria</taxon>
        <taxon>Alteromonadales</taxon>
        <taxon>Echinimonadaceae</taxon>
        <taxon>Neiella</taxon>
    </lineage>
</organism>
<feature type="signal peptide" evidence="1">
    <location>
        <begin position="1"/>
        <end position="22"/>
    </location>
</feature>
<dbReference type="InterPro" id="IPR051495">
    <property type="entry name" value="Epithelial_Barrier/Signaling"/>
</dbReference>
<evidence type="ECO:0000313" key="3">
    <source>
        <dbReference type="EMBL" id="MBD1389778.1"/>
    </source>
</evidence>
<dbReference type="Proteomes" id="UP000638014">
    <property type="component" value="Unassembled WGS sequence"/>
</dbReference>
<feature type="chain" id="PRO_5035244206" evidence="1">
    <location>
        <begin position="23"/>
        <end position="412"/>
    </location>
</feature>